<keyword evidence="5" id="KW-1185">Reference proteome</keyword>
<organism evidence="4 5">
    <name type="scientific">Nakamurella alba</name>
    <dbReference type="NCBI Taxonomy" id="2665158"/>
    <lineage>
        <taxon>Bacteria</taxon>
        <taxon>Bacillati</taxon>
        <taxon>Actinomycetota</taxon>
        <taxon>Actinomycetes</taxon>
        <taxon>Nakamurellales</taxon>
        <taxon>Nakamurellaceae</taxon>
        <taxon>Nakamurella</taxon>
    </lineage>
</organism>
<protein>
    <recommendedName>
        <fullName evidence="3">Pyridoxamine 5'-phosphate oxidase N-terminal domain-containing protein</fullName>
    </recommendedName>
</protein>
<gene>
    <name evidence="4" type="ORF">GIS00_25415</name>
</gene>
<dbReference type="PANTHER" id="PTHR35176">
    <property type="entry name" value="HEME OXYGENASE HI_0854-RELATED"/>
    <property type="match status" value="1"/>
</dbReference>
<dbReference type="AlphaFoldDB" id="A0A7K1FSY9"/>
<dbReference type="EMBL" id="WLYK01000017">
    <property type="protein sequence ID" value="MTD17275.1"/>
    <property type="molecule type" value="Genomic_DNA"/>
</dbReference>
<dbReference type="InterPro" id="IPR012349">
    <property type="entry name" value="Split_barrel_FMN-bd"/>
</dbReference>
<dbReference type="GO" id="GO:0070967">
    <property type="term" value="F:coenzyme F420 binding"/>
    <property type="evidence" value="ECO:0007669"/>
    <property type="project" value="TreeGrafter"/>
</dbReference>
<dbReference type="PANTHER" id="PTHR35176:SF6">
    <property type="entry name" value="HEME OXYGENASE HI_0854-RELATED"/>
    <property type="match status" value="1"/>
</dbReference>
<dbReference type="SUPFAM" id="SSF50475">
    <property type="entry name" value="FMN-binding split barrel"/>
    <property type="match status" value="1"/>
</dbReference>
<name>A0A7K1FSY9_9ACTN</name>
<dbReference type="InterPro" id="IPR052019">
    <property type="entry name" value="F420H2_bilvrd_red/Heme_oxyg"/>
</dbReference>
<dbReference type="GO" id="GO:0016627">
    <property type="term" value="F:oxidoreductase activity, acting on the CH-CH group of donors"/>
    <property type="evidence" value="ECO:0007669"/>
    <property type="project" value="TreeGrafter"/>
</dbReference>
<dbReference type="RefSeq" id="WP_154771268.1">
    <property type="nucleotide sequence ID" value="NZ_WLYK01000017.1"/>
</dbReference>
<comment type="caution">
    <text evidence="4">The sequence shown here is derived from an EMBL/GenBank/DDBJ whole genome shotgun (WGS) entry which is preliminary data.</text>
</comment>
<keyword evidence="1" id="KW-0560">Oxidoreductase</keyword>
<evidence type="ECO:0000256" key="2">
    <source>
        <dbReference type="SAM" id="MobiDB-lite"/>
    </source>
</evidence>
<dbReference type="Pfam" id="PF01243">
    <property type="entry name" value="PNPOx_N"/>
    <property type="match status" value="1"/>
</dbReference>
<evidence type="ECO:0000259" key="3">
    <source>
        <dbReference type="Pfam" id="PF01243"/>
    </source>
</evidence>
<dbReference type="InterPro" id="IPR011576">
    <property type="entry name" value="Pyridox_Oxase_N"/>
</dbReference>
<feature type="region of interest" description="Disordered" evidence="2">
    <location>
        <begin position="135"/>
        <end position="180"/>
    </location>
</feature>
<dbReference type="Proteomes" id="UP000460221">
    <property type="component" value="Unassembled WGS sequence"/>
</dbReference>
<evidence type="ECO:0000256" key="1">
    <source>
        <dbReference type="ARBA" id="ARBA00023002"/>
    </source>
</evidence>
<sequence>MDPDSLETYVRSRRWGRLATVSADGEPHVAPVGYVVSDGIWFHALVGSRRGRDISRGSRCSLCIDDGLGDGEGYADRRGAVLYGGCELVAADDPRIPEVRRLFATVFFGDPDRRFERRTHAWYLLRPDRTASWDFSRIPPGTDRHAAASVPPERTSHPVVPAGGPPTAPPGRDADPNSLR</sequence>
<evidence type="ECO:0000313" key="4">
    <source>
        <dbReference type="EMBL" id="MTD17275.1"/>
    </source>
</evidence>
<reference evidence="4 5" key="1">
    <citation type="submission" date="2019-11" db="EMBL/GenBank/DDBJ databases">
        <authorList>
            <person name="Jiang L.-Q."/>
        </authorList>
    </citation>
    <scope>NUCLEOTIDE SEQUENCE [LARGE SCALE GENOMIC DNA]</scope>
    <source>
        <strain evidence="4 5">YIM 132087</strain>
    </source>
</reference>
<feature type="domain" description="Pyridoxamine 5'-phosphate oxidase N-terminal" evidence="3">
    <location>
        <begin position="6"/>
        <end position="106"/>
    </location>
</feature>
<dbReference type="GO" id="GO:0005829">
    <property type="term" value="C:cytosol"/>
    <property type="evidence" value="ECO:0007669"/>
    <property type="project" value="TreeGrafter"/>
</dbReference>
<dbReference type="Gene3D" id="2.30.110.10">
    <property type="entry name" value="Electron Transport, Fmn-binding Protein, Chain A"/>
    <property type="match status" value="1"/>
</dbReference>
<accession>A0A7K1FSY9</accession>
<proteinExistence type="predicted"/>
<evidence type="ECO:0000313" key="5">
    <source>
        <dbReference type="Proteomes" id="UP000460221"/>
    </source>
</evidence>